<dbReference type="Proteomes" id="UP000467700">
    <property type="component" value="Unassembled WGS sequence"/>
</dbReference>
<reference evidence="3 4" key="1">
    <citation type="submission" date="2020-01" db="EMBL/GenBank/DDBJ databases">
        <authorList>
            <person name="Gupta K D."/>
        </authorList>
    </citation>
    <scope>NUCLEOTIDE SEQUENCE [LARGE SCALE GENOMIC DNA]</scope>
</reference>
<protein>
    <submittedName>
        <fullName evidence="3">Uncharacterized protein</fullName>
    </submittedName>
</protein>
<feature type="region of interest" description="Disordered" evidence="1">
    <location>
        <begin position="153"/>
        <end position="191"/>
    </location>
</feature>
<feature type="signal peptide" evidence="2">
    <location>
        <begin position="1"/>
        <end position="21"/>
    </location>
</feature>
<dbReference type="OrthoDB" id="4991875at2759"/>
<feature type="chain" id="PRO_5035829717" evidence="2">
    <location>
        <begin position="22"/>
        <end position="215"/>
    </location>
</feature>
<dbReference type="EMBL" id="CACVBS010000101">
    <property type="protein sequence ID" value="CAA7270958.1"/>
    <property type="molecule type" value="Genomic_DNA"/>
</dbReference>
<evidence type="ECO:0000256" key="2">
    <source>
        <dbReference type="SAM" id="SignalP"/>
    </source>
</evidence>
<keyword evidence="4" id="KW-1185">Reference proteome</keyword>
<organism evidence="3 4">
    <name type="scientific">Cyclocybe aegerita</name>
    <name type="common">Black poplar mushroom</name>
    <name type="synonym">Agrocybe aegerita</name>
    <dbReference type="NCBI Taxonomy" id="1973307"/>
    <lineage>
        <taxon>Eukaryota</taxon>
        <taxon>Fungi</taxon>
        <taxon>Dikarya</taxon>
        <taxon>Basidiomycota</taxon>
        <taxon>Agaricomycotina</taxon>
        <taxon>Agaricomycetes</taxon>
        <taxon>Agaricomycetidae</taxon>
        <taxon>Agaricales</taxon>
        <taxon>Agaricineae</taxon>
        <taxon>Bolbitiaceae</taxon>
        <taxon>Cyclocybe</taxon>
    </lineage>
</organism>
<evidence type="ECO:0000313" key="4">
    <source>
        <dbReference type="Proteomes" id="UP000467700"/>
    </source>
</evidence>
<dbReference type="AlphaFoldDB" id="A0A8S0WCR9"/>
<sequence length="215" mass="22327">MSFAQTLRLLSAILLLRCVQCQLSTSLYVPGFDPQPMSASVVGVGVDGRTTWALRKGQPDTVDTSSYPDFFGTATLVHGPNDASLTYADSRAQFTIGQICTFSENTLAICTIVAQGSTATQTDVITHYPVQAVGLTRDPTTTTAASLTLTPVPSSLSSTLTNSPSDILAPGSGTHTSSFPPSSSTSDTSSQQSGIRITVAQISILVGLLAFSGCL</sequence>
<keyword evidence="2" id="KW-0732">Signal</keyword>
<proteinExistence type="predicted"/>
<evidence type="ECO:0000256" key="1">
    <source>
        <dbReference type="SAM" id="MobiDB-lite"/>
    </source>
</evidence>
<evidence type="ECO:0000313" key="3">
    <source>
        <dbReference type="EMBL" id="CAA7270958.1"/>
    </source>
</evidence>
<comment type="caution">
    <text evidence="3">The sequence shown here is derived from an EMBL/GenBank/DDBJ whole genome shotgun (WGS) entry which is preliminary data.</text>
</comment>
<accession>A0A8S0WCR9</accession>
<name>A0A8S0WCR9_CYCAE</name>
<gene>
    <name evidence="3" type="ORF">AAE3_LOCUS13383</name>
</gene>